<keyword evidence="2" id="KW-1185">Reference proteome</keyword>
<name>A0ABQ6F259_9VIBR</name>
<reference evidence="2" key="1">
    <citation type="journal article" date="2019" name="Int. J. Syst. Evol. Microbiol.">
        <title>The Global Catalogue of Microorganisms (GCM) 10K type strain sequencing project: providing services to taxonomists for standard genome sequencing and annotation.</title>
        <authorList>
            <consortium name="The Broad Institute Genomics Platform"/>
            <consortium name="The Broad Institute Genome Sequencing Center for Infectious Disease"/>
            <person name="Wu L."/>
            <person name="Ma J."/>
        </authorList>
    </citation>
    <scope>NUCLEOTIDE SEQUENCE [LARGE SCALE GENOMIC DNA]</scope>
    <source>
        <strain evidence="2">NBRC 108723</strain>
    </source>
</reference>
<comment type="caution">
    <text evidence="1">The sequence shown here is derived from an EMBL/GenBank/DDBJ whole genome shotgun (WGS) entry which is preliminary data.</text>
</comment>
<dbReference type="Proteomes" id="UP001157138">
    <property type="component" value="Unassembled WGS sequence"/>
</dbReference>
<evidence type="ECO:0000313" key="2">
    <source>
        <dbReference type="Proteomes" id="UP001157138"/>
    </source>
</evidence>
<accession>A0ABQ6F259</accession>
<gene>
    <name evidence="1" type="ORF">GCM10007938_33550</name>
</gene>
<proteinExistence type="predicted"/>
<sequence length="102" mass="11432">MADINQVIDRGIELLWLCQSLQSEKDGVDRPSHNKIERSKVRDSFAQDIDRAVTNMSALYEMMPQTKRLSAVGRELVQKGLTELSAGESYSDAALAYLESKL</sequence>
<dbReference type="EMBL" id="BSPW01000078">
    <property type="protein sequence ID" value="GLT19573.1"/>
    <property type="molecule type" value="Genomic_DNA"/>
</dbReference>
<organism evidence="1 2">
    <name type="scientific">Vibrio zhanjiangensis</name>
    <dbReference type="NCBI Taxonomy" id="1046128"/>
    <lineage>
        <taxon>Bacteria</taxon>
        <taxon>Pseudomonadati</taxon>
        <taxon>Pseudomonadota</taxon>
        <taxon>Gammaproteobacteria</taxon>
        <taxon>Vibrionales</taxon>
        <taxon>Vibrionaceae</taxon>
        <taxon>Vibrio</taxon>
    </lineage>
</organism>
<dbReference type="RefSeq" id="WP_284193426.1">
    <property type="nucleotide sequence ID" value="NZ_BSPW01000078.1"/>
</dbReference>
<protein>
    <submittedName>
        <fullName evidence="1">Uncharacterized protein</fullName>
    </submittedName>
</protein>
<evidence type="ECO:0000313" key="1">
    <source>
        <dbReference type="EMBL" id="GLT19573.1"/>
    </source>
</evidence>